<dbReference type="InterPro" id="IPR024977">
    <property type="entry name" value="Apc4-like_WD40_dom"/>
</dbReference>
<dbReference type="SUPFAM" id="SSF117289">
    <property type="entry name" value="Nucleoporin domain"/>
    <property type="match status" value="1"/>
</dbReference>
<evidence type="ECO:0000313" key="7">
    <source>
        <dbReference type="EMBL" id="GAA0149757.1"/>
    </source>
</evidence>
<evidence type="ECO:0000259" key="6">
    <source>
        <dbReference type="Pfam" id="PF12894"/>
    </source>
</evidence>
<dbReference type="GO" id="GO:0005680">
    <property type="term" value="C:anaphase-promoting complex"/>
    <property type="evidence" value="ECO:0007669"/>
    <property type="project" value="InterPro"/>
</dbReference>
<dbReference type="PANTHER" id="PTHR13260">
    <property type="entry name" value="ANAPHASE PROMOTING COMPLEX SUBUNIT 4 APC4"/>
    <property type="match status" value="1"/>
</dbReference>
<keyword evidence="1" id="KW-0132">Cell division</keyword>
<evidence type="ECO:0000256" key="1">
    <source>
        <dbReference type="ARBA" id="ARBA00022618"/>
    </source>
</evidence>
<feature type="repeat" description="WD" evidence="5">
    <location>
        <begin position="65"/>
        <end position="99"/>
    </location>
</feature>
<reference evidence="7 8" key="1">
    <citation type="submission" date="2024-01" db="EMBL/GenBank/DDBJ databases">
        <title>The complete chloroplast genome sequence of Lithospermum erythrorhizon: insights into the phylogenetic relationship among Boraginaceae species and the maternal lineages of purple gromwells.</title>
        <authorList>
            <person name="Okada T."/>
            <person name="Watanabe K."/>
        </authorList>
    </citation>
    <scope>NUCLEOTIDE SEQUENCE [LARGE SCALE GENOMIC DNA]</scope>
</reference>
<dbReference type="Pfam" id="PF12894">
    <property type="entry name" value="ANAPC4_WD40"/>
    <property type="match status" value="1"/>
</dbReference>
<keyword evidence="3" id="KW-0833">Ubl conjugation pathway</keyword>
<accession>A0AAV3PIA6</accession>
<dbReference type="InterPro" id="IPR015943">
    <property type="entry name" value="WD40/YVTN_repeat-like_dom_sf"/>
</dbReference>
<dbReference type="Gene3D" id="2.130.10.10">
    <property type="entry name" value="YVTN repeat-like/Quinoprotein amine dehydrogenase"/>
    <property type="match status" value="1"/>
</dbReference>
<dbReference type="EMBL" id="BAABME010017351">
    <property type="protein sequence ID" value="GAA0149757.1"/>
    <property type="molecule type" value="Genomic_DNA"/>
</dbReference>
<dbReference type="PROSITE" id="PS50082">
    <property type="entry name" value="WD_REPEATS_2"/>
    <property type="match status" value="1"/>
</dbReference>
<keyword evidence="2" id="KW-0498">Mitosis</keyword>
<dbReference type="AlphaFoldDB" id="A0AAV3PIA6"/>
<dbReference type="GO" id="GO:0031145">
    <property type="term" value="P:anaphase-promoting complex-dependent catabolic process"/>
    <property type="evidence" value="ECO:0007669"/>
    <property type="project" value="InterPro"/>
</dbReference>
<keyword evidence="5" id="KW-0853">WD repeat</keyword>
<organism evidence="7 8">
    <name type="scientific">Lithospermum erythrorhizon</name>
    <name type="common">Purple gromwell</name>
    <name type="synonym">Lithospermum officinale var. erythrorhizon</name>
    <dbReference type="NCBI Taxonomy" id="34254"/>
    <lineage>
        <taxon>Eukaryota</taxon>
        <taxon>Viridiplantae</taxon>
        <taxon>Streptophyta</taxon>
        <taxon>Embryophyta</taxon>
        <taxon>Tracheophyta</taxon>
        <taxon>Spermatophyta</taxon>
        <taxon>Magnoliopsida</taxon>
        <taxon>eudicotyledons</taxon>
        <taxon>Gunneridae</taxon>
        <taxon>Pentapetalae</taxon>
        <taxon>asterids</taxon>
        <taxon>lamiids</taxon>
        <taxon>Boraginales</taxon>
        <taxon>Boraginaceae</taxon>
        <taxon>Boraginoideae</taxon>
        <taxon>Lithospermeae</taxon>
        <taxon>Lithospermum</taxon>
    </lineage>
</organism>
<proteinExistence type="predicted"/>
<evidence type="ECO:0000256" key="5">
    <source>
        <dbReference type="PROSITE-ProRule" id="PRU00221"/>
    </source>
</evidence>
<name>A0AAV3PIA6_LITER</name>
<dbReference type="InterPro" id="IPR024789">
    <property type="entry name" value="APC4"/>
</dbReference>
<comment type="caution">
    <text evidence="7">The sequence shown here is derived from an EMBL/GenBank/DDBJ whole genome shotgun (WGS) entry which is preliminary data.</text>
</comment>
<evidence type="ECO:0000256" key="2">
    <source>
        <dbReference type="ARBA" id="ARBA00022776"/>
    </source>
</evidence>
<dbReference type="PANTHER" id="PTHR13260:SF0">
    <property type="entry name" value="ANAPHASE-PROMOTING COMPLEX SUBUNIT 4"/>
    <property type="match status" value="1"/>
</dbReference>
<dbReference type="SMART" id="SM00320">
    <property type="entry name" value="WD40"/>
    <property type="match status" value="1"/>
</dbReference>
<feature type="domain" description="Anaphase-promoting complex subunit 4-like WD40" evidence="6">
    <location>
        <begin position="29"/>
        <end position="114"/>
    </location>
</feature>
<dbReference type="GO" id="GO:0051301">
    <property type="term" value="P:cell division"/>
    <property type="evidence" value="ECO:0007669"/>
    <property type="project" value="UniProtKB-KW"/>
</dbReference>
<dbReference type="InterPro" id="IPR001680">
    <property type="entry name" value="WD40_rpt"/>
</dbReference>
<evidence type="ECO:0000313" key="8">
    <source>
        <dbReference type="Proteomes" id="UP001454036"/>
    </source>
</evidence>
<evidence type="ECO:0000256" key="4">
    <source>
        <dbReference type="ARBA" id="ARBA00023306"/>
    </source>
</evidence>
<dbReference type="Proteomes" id="UP001454036">
    <property type="component" value="Unassembled WGS sequence"/>
</dbReference>
<dbReference type="GO" id="GO:0034399">
    <property type="term" value="C:nuclear periphery"/>
    <property type="evidence" value="ECO:0007669"/>
    <property type="project" value="TreeGrafter"/>
</dbReference>
<protein>
    <recommendedName>
        <fullName evidence="6">Anaphase-promoting complex subunit 4-like WD40 domain-containing protein</fullName>
    </recommendedName>
</protein>
<gene>
    <name evidence="7" type="ORF">LIER_36987</name>
</gene>
<keyword evidence="4" id="KW-0131">Cell cycle</keyword>
<keyword evidence="8" id="KW-1185">Reference proteome</keyword>
<sequence>METDQESLKLIPFQLQFDKPIASQIKIAEWNPEKDLLAMVTEDSKLLLHRFNWQRLWTISPGKSVTSLCWRPDGKAIAVGLEDGTITLHDVENGRQLRSTKLHDVAVVCLNWEEDLDNSEDGISNLSTYEDRTSRFFPSMPRVPHMPGLVAGDFGFMDGNEGSSQELSNSACQRFSILCSGDVYGNICFSIFGIFPIGKINIHDVAVSSSPIDNAYRVRDASLHKVTLLKDLCHSLVLCTGEVSQDGDKDDGKGFSEHKSHDFSCLVLDTSIFSTR</sequence>
<evidence type="ECO:0000256" key="3">
    <source>
        <dbReference type="ARBA" id="ARBA00022786"/>
    </source>
</evidence>
<dbReference type="GO" id="GO:0070979">
    <property type="term" value="P:protein K11-linked ubiquitination"/>
    <property type="evidence" value="ECO:0007669"/>
    <property type="project" value="TreeGrafter"/>
</dbReference>